<protein>
    <submittedName>
        <fullName evidence="2">Uncharacterized protein</fullName>
    </submittedName>
</protein>
<dbReference type="Proteomes" id="UP000037035">
    <property type="component" value="Unassembled WGS sequence"/>
</dbReference>
<evidence type="ECO:0000313" key="2">
    <source>
        <dbReference type="EMBL" id="KNZ59845.1"/>
    </source>
</evidence>
<feature type="region of interest" description="Disordered" evidence="1">
    <location>
        <begin position="375"/>
        <end position="394"/>
    </location>
</feature>
<organism evidence="2 3">
    <name type="scientific">Puccinia sorghi</name>
    <dbReference type="NCBI Taxonomy" id="27349"/>
    <lineage>
        <taxon>Eukaryota</taxon>
        <taxon>Fungi</taxon>
        <taxon>Dikarya</taxon>
        <taxon>Basidiomycota</taxon>
        <taxon>Pucciniomycotina</taxon>
        <taxon>Pucciniomycetes</taxon>
        <taxon>Pucciniales</taxon>
        <taxon>Pucciniaceae</taxon>
        <taxon>Puccinia</taxon>
    </lineage>
</organism>
<feature type="region of interest" description="Disordered" evidence="1">
    <location>
        <begin position="299"/>
        <end position="337"/>
    </location>
</feature>
<gene>
    <name evidence="2" type="ORF">VP01_1653g7</name>
</gene>
<dbReference type="VEuPathDB" id="FungiDB:VP01_1653g7"/>
<feature type="region of interest" description="Disordered" evidence="1">
    <location>
        <begin position="139"/>
        <end position="169"/>
    </location>
</feature>
<reference evidence="2 3" key="1">
    <citation type="submission" date="2015-08" db="EMBL/GenBank/DDBJ databases">
        <title>Next Generation Sequencing and Analysis of the Genome of Puccinia sorghi L Schw, the Causal Agent of Maize Common Rust.</title>
        <authorList>
            <person name="Rochi L."/>
            <person name="Burguener G."/>
            <person name="Darino M."/>
            <person name="Turjanski A."/>
            <person name="Kreff E."/>
            <person name="Dieguez M.J."/>
            <person name="Sacco F."/>
        </authorList>
    </citation>
    <scope>NUCLEOTIDE SEQUENCE [LARGE SCALE GENOMIC DNA]</scope>
    <source>
        <strain evidence="2 3">RO10H11247</strain>
    </source>
</reference>
<proteinExistence type="predicted"/>
<dbReference type="AlphaFoldDB" id="A0A0L6VID0"/>
<evidence type="ECO:0000313" key="3">
    <source>
        <dbReference type="Proteomes" id="UP000037035"/>
    </source>
</evidence>
<name>A0A0L6VID0_9BASI</name>
<feature type="compositionally biased region" description="Polar residues" evidence="1">
    <location>
        <begin position="299"/>
        <end position="312"/>
    </location>
</feature>
<accession>A0A0L6VID0</accession>
<feature type="region of interest" description="Disordered" evidence="1">
    <location>
        <begin position="681"/>
        <end position="712"/>
    </location>
</feature>
<dbReference type="EMBL" id="LAVV01006452">
    <property type="protein sequence ID" value="KNZ59845.1"/>
    <property type="molecule type" value="Genomic_DNA"/>
</dbReference>
<dbReference type="OrthoDB" id="2497349at2759"/>
<sequence>MPAIYQVIFDLSKEYIHITLIDGSRFLYSFAQYHQILDFPISLQAESTSVPSKPSLCSKFKLALFSHLDTLLSFLKRDELAASDLNQLCRMPIHQLAILKKKVRPCPLTPTEIQVALDHRRSQEEKAKPIFIKNKIRRKKPSSTLGGSKNRKRNKSAPTPETENLPASYRLPETTSALHLEQKDLHQLLYHLTAYRSTLVDFFQSVVLNILKAELPQLYSIWVLKSQIQSLRKSFKDHSLQFVHILQENQALENFQQLHSAHDPSDLLREMQDWCQTVAAPNPCDQDVLSSADTTLTEPSLTRQNVFNSPFSSPGGPKNHTNTRSKHGQTFSQDTLPHLPVTSTWSGIRASPCAPLSNHVRTESLNRDDIYRLSRQRTPSLSPPPGVSPQSRFSTHSNLQLPLLVLEQGLLSSIQSEKPRQSAIELGIKLAEGRLEIDKLEENCFILKLLEEERQSRDEFSGISRLSDIITTSRLSVGLDGSEANIAQHATIKGALASSKAIPVDGSSGLSAAPYRPPSKSSELKRRQCIKRKTWLAATRRLDCRSVGQHAHDDKPSLVVWPEPIFLKSSIRKRRQDEIDSVTAWSLQDGLRLEEIKRRKCDERSIGELRQTLQDGKPVEGAEASSQAVVWVQLDNNEDGKASSPILVSSPISSLCPVDNTTDSVDEEQAGWLVSQGVISEVAPSPSDDDEQDGPSCSSRGLTEGLVGEDLSMDNMKLFTKNEKVYESLSGESYPGNNLSEADSEWPR</sequence>
<evidence type="ECO:0000256" key="1">
    <source>
        <dbReference type="SAM" id="MobiDB-lite"/>
    </source>
</evidence>
<keyword evidence="3" id="KW-1185">Reference proteome</keyword>
<feature type="region of interest" description="Disordered" evidence="1">
    <location>
        <begin position="727"/>
        <end position="748"/>
    </location>
</feature>
<comment type="caution">
    <text evidence="2">The sequence shown here is derived from an EMBL/GenBank/DDBJ whole genome shotgun (WGS) entry which is preliminary data.</text>
</comment>
<feature type="compositionally biased region" description="Polar residues" evidence="1">
    <location>
        <begin position="328"/>
        <end position="337"/>
    </location>
</feature>